<dbReference type="EMBL" id="KN818282">
    <property type="protein sequence ID" value="KIL61574.1"/>
    <property type="molecule type" value="Genomic_DNA"/>
</dbReference>
<reference evidence="2 3" key="1">
    <citation type="submission" date="2014-04" db="EMBL/GenBank/DDBJ databases">
        <title>Evolutionary Origins and Diversification of the Mycorrhizal Mutualists.</title>
        <authorList>
            <consortium name="DOE Joint Genome Institute"/>
            <consortium name="Mycorrhizal Genomics Consortium"/>
            <person name="Kohler A."/>
            <person name="Kuo A."/>
            <person name="Nagy L.G."/>
            <person name="Floudas D."/>
            <person name="Copeland A."/>
            <person name="Barry K.W."/>
            <person name="Cichocki N."/>
            <person name="Veneault-Fourrey C."/>
            <person name="LaButti K."/>
            <person name="Lindquist E.A."/>
            <person name="Lipzen A."/>
            <person name="Lundell T."/>
            <person name="Morin E."/>
            <person name="Murat C."/>
            <person name="Riley R."/>
            <person name="Ohm R."/>
            <person name="Sun H."/>
            <person name="Tunlid A."/>
            <person name="Henrissat B."/>
            <person name="Grigoriev I.V."/>
            <person name="Hibbett D.S."/>
            <person name="Martin F."/>
        </authorList>
    </citation>
    <scope>NUCLEOTIDE SEQUENCE [LARGE SCALE GENOMIC DNA]</scope>
    <source>
        <strain evidence="2 3">Koide BX008</strain>
    </source>
</reference>
<feature type="compositionally biased region" description="Low complexity" evidence="1">
    <location>
        <begin position="799"/>
        <end position="809"/>
    </location>
</feature>
<sequence length="894" mass="102541">MPREDVKSQLDKRTKDFLENLKLPCVRGRPSVLLHKLGDFIEEPDSELQQKVNGVFRPDAPRHTIFINTSGSGKTRLLLEGLCQHWGLYFTSHVDSSSLGSVDLERAIQSMTSCSDGMFRPVLPPDTSPDFRTLLASNEELAGRVFKRMFLARLLIFHLFIEAMKASTSSDNSFTEDNVRDYRRKWLHFQLQPLFFNKISDPFHDLTHKLSAYLDSELQELTEEVLRHIRSALSSCTTSTSSSGSIPLYCIIDESQFAAKEYTDAFRSKDMERRPVLRPLVQTFRTLTSSLDVIILAGTGLSQSDVHDTMTSGTMKESTYRQCYDTGAFDGWEGKNGMSSWVKMFVPDWILEGPNGKRLEERMGYWLKGRHRFVAGYVTELLRHRYRQPIQLLDMYISQAIEPESREGVEKKKQVKLDDIELEPRDTFNFKKLKKYEDKLEKFRDIIPLYVMRSIFPGPFGDDEQLWIEYGLGRLRKEQGAARVVFDEPLVVAAANRWLNAESDRSYAYFARNIGSNENRGSSNGFENYIVYCLHLIFGVEKGRKLKQVFTFHDRIPRWAKKKRAKLVSVYVSSTGSLHVDPVKHAQFNGPSATLGTYTETAEETLAWLGHDSRTPFCFPCCNMGPDVIFVLELTNKKLIWVALQVKYSKSNGNKSLDKSTLEHAVRTVTPQHFFRDKNGAEFSPESRKNINQDTRKLLGELPDRCDDAGECSLLRVVASFPARPEFAKRDHWKGDKHPIASLNMEFVKQVTKNLSPLNILKNHERDWSPSSKRMRDSEVDNIVGKRRKTTVEEESDASESSSVKSAGSQKRERDADDSESGDGREKKRKTLDVWDTKQELDEKPIRENKMKILNVQTKKPEFKGALRRKSEKPIIPSAAMVGKTKGRRQRFRK</sequence>
<feature type="region of interest" description="Disordered" evidence="1">
    <location>
        <begin position="767"/>
        <end position="846"/>
    </location>
</feature>
<feature type="region of interest" description="Disordered" evidence="1">
    <location>
        <begin position="861"/>
        <end position="894"/>
    </location>
</feature>
<dbReference type="STRING" id="946122.A0A0C2T4V9"/>
<dbReference type="OrthoDB" id="2393824at2759"/>
<dbReference type="Proteomes" id="UP000054549">
    <property type="component" value="Unassembled WGS sequence"/>
</dbReference>
<keyword evidence="3" id="KW-1185">Reference proteome</keyword>
<feature type="compositionally biased region" description="Basic residues" evidence="1">
    <location>
        <begin position="885"/>
        <end position="894"/>
    </location>
</feature>
<accession>A0A0C2T4V9</accession>
<evidence type="ECO:0000313" key="3">
    <source>
        <dbReference type="Proteomes" id="UP000054549"/>
    </source>
</evidence>
<evidence type="ECO:0000313" key="2">
    <source>
        <dbReference type="EMBL" id="KIL61574.1"/>
    </source>
</evidence>
<feature type="compositionally biased region" description="Basic and acidic residues" evidence="1">
    <location>
        <begin position="767"/>
        <end position="779"/>
    </location>
</feature>
<protein>
    <submittedName>
        <fullName evidence="2">Uncharacterized protein</fullName>
    </submittedName>
</protein>
<feature type="compositionally biased region" description="Basic and acidic residues" evidence="1">
    <location>
        <begin position="822"/>
        <end position="846"/>
    </location>
</feature>
<organism evidence="2 3">
    <name type="scientific">Amanita muscaria (strain Koide BX008)</name>
    <dbReference type="NCBI Taxonomy" id="946122"/>
    <lineage>
        <taxon>Eukaryota</taxon>
        <taxon>Fungi</taxon>
        <taxon>Dikarya</taxon>
        <taxon>Basidiomycota</taxon>
        <taxon>Agaricomycotina</taxon>
        <taxon>Agaricomycetes</taxon>
        <taxon>Agaricomycetidae</taxon>
        <taxon>Agaricales</taxon>
        <taxon>Pluteineae</taxon>
        <taxon>Amanitaceae</taxon>
        <taxon>Amanita</taxon>
    </lineage>
</organism>
<proteinExistence type="predicted"/>
<evidence type="ECO:0000256" key="1">
    <source>
        <dbReference type="SAM" id="MobiDB-lite"/>
    </source>
</evidence>
<dbReference type="InParanoid" id="A0A0C2T4V9"/>
<dbReference type="AlphaFoldDB" id="A0A0C2T4V9"/>
<dbReference type="HOGENOM" id="CLU_010693_2_0_1"/>
<gene>
    <name evidence="2" type="ORF">M378DRAFT_166683</name>
</gene>
<name>A0A0C2T4V9_AMAMK</name>